<feature type="domain" description="HAT C-terminal dimerisation" evidence="1">
    <location>
        <begin position="104"/>
        <end position="160"/>
    </location>
</feature>
<dbReference type="Proteomes" id="UP001327560">
    <property type="component" value="Chromosome 6"/>
</dbReference>
<dbReference type="SUPFAM" id="SSF53098">
    <property type="entry name" value="Ribonuclease H-like"/>
    <property type="match status" value="1"/>
</dbReference>
<sequence>MGYIYEAMDRAKEQIANNLNNVESRYKKVWKIIDKRWDYQPHRPLHAATYYLNPRLHYESSFSADTEVMTGLYKVMDKFAPKIETMVKIISQLAKFDKTEGTFGVECKELQTFVIHVLGLTCSATGCERNWSVFEHIHSKKRNCLEQQRLNALVFVKYNLNLESRQKIREEKGETYDPICLSDMESDDEWIIEREEPCLYDLELQGQGDKS</sequence>
<dbReference type="Pfam" id="PF05699">
    <property type="entry name" value="Dimer_Tnp_hAT"/>
    <property type="match status" value="1"/>
</dbReference>
<accession>A0AAQ3KK61</accession>
<evidence type="ECO:0000259" key="1">
    <source>
        <dbReference type="Pfam" id="PF05699"/>
    </source>
</evidence>
<dbReference type="GO" id="GO:0046983">
    <property type="term" value="F:protein dimerization activity"/>
    <property type="evidence" value="ECO:0007669"/>
    <property type="project" value="InterPro"/>
</dbReference>
<keyword evidence="3" id="KW-1185">Reference proteome</keyword>
<reference evidence="2 3" key="1">
    <citation type="submission" date="2023-10" db="EMBL/GenBank/DDBJ databases">
        <title>Chromosome-scale genome assembly provides insights into flower coloration mechanisms of Canna indica.</title>
        <authorList>
            <person name="Li C."/>
        </authorList>
    </citation>
    <scope>NUCLEOTIDE SEQUENCE [LARGE SCALE GENOMIC DNA]</scope>
    <source>
        <tissue evidence="2">Flower</tissue>
    </source>
</reference>
<proteinExistence type="predicted"/>
<evidence type="ECO:0000313" key="2">
    <source>
        <dbReference type="EMBL" id="WOL10272.1"/>
    </source>
</evidence>
<dbReference type="PANTHER" id="PTHR32166">
    <property type="entry name" value="OSJNBA0013A04.12 PROTEIN"/>
    <property type="match status" value="1"/>
</dbReference>
<gene>
    <name evidence="2" type="ORF">Cni_G19026</name>
</gene>
<organism evidence="2 3">
    <name type="scientific">Canna indica</name>
    <name type="common">Indian-shot</name>
    <dbReference type="NCBI Taxonomy" id="4628"/>
    <lineage>
        <taxon>Eukaryota</taxon>
        <taxon>Viridiplantae</taxon>
        <taxon>Streptophyta</taxon>
        <taxon>Embryophyta</taxon>
        <taxon>Tracheophyta</taxon>
        <taxon>Spermatophyta</taxon>
        <taxon>Magnoliopsida</taxon>
        <taxon>Liliopsida</taxon>
        <taxon>Zingiberales</taxon>
        <taxon>Cannaceae</taxon>
        <taxon>Canna</taxon>
    </lineage>
</organism>
<dbReference type="AlphaFoldDB" id="A0AAQ3KK61"/>
<dbReference type="EMBL" id="CP136895">
    <property type="protein sequence ID" value="WOL10272.1"/>
    <property type="molecule type" value="Genomic_DNA"/>
</dbReference>
<protein>
    <recommendedName>
        <fullName evidence="1">HAT C-terminal dimerisation domain-containing protein</fullName>
    </recommendedName>
</protein>
<name>A0AAQ3KK61_9LILI</name>
<dbReference type="InterPro" id="IPR008906">
    <property type="entry name" value="HATC_C_dom"/>
</dbReference>
<dbReference type="InterPro" id="IPR012337">
    <property type="entry name" value="RNaseH-like_sf"/>
</dbReference>
<dbReference type="PANTHER" id="PTHR32166:SF122">
    <property type="entry name" value="OS09G0499600 PROTEIN"/>
    <property type="match status" value="1"/>
</dbReference>
<evidence type="ECO:0000313" key="3">
    <source>
        <dbReference type="Proteomes" id="UP001327560"/>
    </source>
</evidence>